<dbReference type="EMBL" id="JAUJYW010000002">
    <property type="protein sequence ID" value="MDN8598656.1"/>
    <property type="molecule type" value="Genomic_DNA"/>
</dbReference>
<keyword evidence="2" id="KW-1185">Reference proteome</keyword>
<dbReference type="Proteomes" id="UP001174867">
    <property type="component" value="Unassembled WGS sequence"/>
</dbReference>
<evidence type="ECO:0000313" key="2">
    <source>
        <dbReference type="Proteomes" id="UP001174867"/>
    </source>
</evidence>
<reference evidence="1 2" key="1">
    <citation type="submission" date="2023-07" db="EMBL/GenBank/DDBJ databases">
        <title>Citrobacter selenititolerans sp. nov., isolated from seleniferous soil.</title>
        <authorList>
            <person name="Zhang S."/>
            <person name="Li K."/>
            <person name="Peng J."/>
            <person name="Wang H."/>
            <person name="Sun J."/>
            <person name="Guo Y."/>
        </authorList>
    </citation>
    <scope>NUCLEOTIDE SEQUENCE [LARGE SCALE GENOMIC DNA]</scope>
    <source>
        <strain evidence="1 2">S2-9</strain>
    </source>
</reference>
<proteinExistence type="predicted"/>
<comment type="caution">
    <text evidence="1">The sequence shown here is derived from an EMBL/GenBank/DDBJ whole genome shotgun (WGS) entry which is preliminary data.</text>
</comment>
<organism evidence="1 2">
    <name type="scientific">Citrobacter enshiensis</name>
    <dbReference type="NCBI Taxonomy" id="2971264"/>
    <lineage>
        <taxon>Bacteria</taxon>
        <taxon>Pseudomonadati</taxon>
        <taxon>Pseudomonadota</taxon>
        <taxon>Gammaproteobacteria</taxon>
        <taxon>Enterobacterales</taxon>
        <taxon>Enterobacteriaceae</taxon>
        <taxon>Citrobacter</taxon>
    </lineage>
</organism>
<dbReference type="RefSeq" id="WP_301697162.1">
    <property type="nucleotide sequence ID" value="NZ_JAUJYW010000002.1"/>
</dbReference>
<evidence type="ECO:0000313" key="1">
    <source>
        <dbReference type="EMBL" id="MDN8598656.1"/>
    </source>
</evidence>
<protein>
    <recommendedName>
        <fullName evidence="3">Ead/Ea22-like family protein</fullName>
    </recommendedName>
</protein>
<gene>
    <name evidence="1" type="ORF">Q0A17_04365</name>
</gene>
<name>A0ABT8PSC8_9ENTR</name>
<sequence>MTTKQNAIDLAKTARSEAAAIANGTKRTITQIITNWNECVGQAGFMCIYDFPTTGYSRKSQIADDLIRCAAQLDDYCEPNPHAPQTVEQQTREINAALTRVLDSDEAHAEALEFNNAYNTLYVYEPGDAARNVWPQLTPVERTVSVELAHKMALREDQQHDDAIAYFARKGAHLCTEAFSEHQIKQMAEFCHAEALELNQRCSELYYRYWRWWNVMDEDSRADDLALAHKKALEINSSLEEFA</sequence>
<accession>A0ABT8PSC8</accession>
<evidence type="ECO:0008006" key="3">
    <source>
        <dbReference type="Google" id="ProtNLM"/>
    </source>
</evidence>